<sequence>MPTVPEAGMEPRWCVPLRVCGQLVGYLWVLDPQHRAGPDTLPALAAAAEHAIGVIASGSAPEDDDRQLRDLLGRLERGTDEEAARRLTVLARSPDDALIAVDEHSRRDGWTLSDGLTALPVGPGHPGATSGPPLPLAELHEAARRARLTLQALRAGARLTRRSWDCLHAWRMVVEAPPALDPAEIHPGVDALQRQKTHDLLITARTLMDLGGDVHATADALHLHRTTLYYRLDRIKALASVDLRARTATTSTSLCASRPSVRRP</sequence>
<protein>
    <submittedName>
        <fullName evidence="2">Helix-turn-helix domain-containing protein</fullName>
    </submittedName>
</protein>
<dbReference type="Gene3D" id="1.10.10.2840">
    <property type="entry name" value="PucR C-terminal helix-turn-helix domain"/>
    <property type="match status" value="1"/>
</dbReference>
<dbReference type="RefSeq" id="WP_328346397.1">
    <property type="nucleotide sequence ID" value="NZ_CP107906.1"/>
</dbReference>
<dbReference type="PANTHER" id="PTHR33744">
    <property type="entry name" value="CARBOHYDRATE DIACID REGULATOR"/>
    <property type="match status" value="1"/>
</dbReference>
<gene>
    <name evidence="2" type="ORF">OHB29_39115</name>
</gene>
<dbReference type="InterPro" id="IPR042070">
    <property type="entry name" value="PucR_C-HTH_sf"/>
</dbReference>
<evidence type="ECO:0000259" key="1">
    <source>
        <dbReference type="Pfam" id="PF13556"/>
    </source>
</evidence>
<organism evidence="2 3">
    <name type="scientific">Streptomyces violaceus</name>
    <name type="common">Streptomyces venezuelae</name>
    <dbReference type="NCBI Taxonomy" id="1936"/>
    <lineage>
        <taxon>Bacteria</taxon>
        <taxon>Bacillati</taxon>
        <taxon>Actinomycetota</taxon>
        <taxon>Actinomycetes</taxon>
        <taxon>Kitasatosporales</taxon>
        <taxon>Streptomycetaceae</taxon>
        <taxon>Streptomyces</taxon>
    </lineage>
</organism>
<dbReference type="InterPro" id="IPR051448">
    <property type="entry name" value="CdaR-like_regulators"/>
</dbReference>
<dbReference type="EMBL" id="CP107906">
    <property type="protein sequence ID" value="WUG98510.1"/>
    <property type="molecule type" value="Genomic_DNA"/>
</dbReference>
<keyword evidence="3" id="KW-1185">Reference proteome</keyword>
<dbReference type="InterPro" id="IPR025736">
    <property type="entry name" value="PucR_C-HTH_dom"/>
</dbReference>
<evidence type="ECO:0000313" key="3">
    <source>
        <dbReference type="Proteomes" id="UP001341259"/>
    </source>
</evidence>
<reference evidence="2 3" key="1">
    <citation type="submission" date="2022-10" db="EMBL/GenBank/DDBJ databases">
        <title>The complete genomes of actinobacterial strains from the NBC collection.</title>
        <authorList>
            <person name="Joergensen T.S."/>
            <person name="Alvarez Arevalo M."/>
            <person name="Sterndorff E.B."/>
            <person name="Faurdal D."/>
            <person name="Vuksanovic O."/>
            <person name="Mourched A.-S."/>
            <person name="Charusanti P."/>
            <person name="Shaw S."/>
            <person name="Blin K."/>
            <person name="Weber T."/>
        </authorList>
    </citation>
    <scope>NUCLEOTIDE SEQUENCE [LARGE SCALE GENOMIC DNA]</scope>
    <source>
        <strain evidence="2 3">NBC_00456</strain>
    </source>
</reference>
<dbReference type="Proteomes" id="UP001341259">
    <property type="component" value="Chromosome"/>
</dbReference>
<dbReference type="Pfam" id="PF13556">
    <property type="entry name" value="HTH_30"/>
    <property type="match status" value="1"/>
</dbReference>
<feature type="domain" description="PucR C-terminal helix-turn-helix" evidence="1">
    <location>
        <begin position="200"/>
        <end position="246"/>
    </location>
</feature>
<accession>A0ABZ1P444</accession>
<name>A0ABZ1P444_STRVL</name>
<evidence type="ECO:0000313" key="2">
    <source>
        <dbReference type="EMBL" id="WUG98510.1"/>
    </source>
</evidence>
<proteinExistence type="predicted"/>